<dbReference type="PROSITE" id="PS50026">
    <property type="entry name" value="EGF_3"/>
    <property type="match status" value="1"/>
</dbReference>
<dbReference type="FunFam" id="2.10.25.10:FF:000653">
    <property type="entry name" value="Putative Fibrillin-1"/>
    <property type="match status" value="1"/>
</dbReference>
<dbReference type="PROSITE" id="PS01187">
    <property type="entry name" value="EGF_CA"/>
    <property type="match status" value="1"/>
</dbReference>
<dbReference type="AlphaFoldDB" id="A0A5B8Y244"/>
<feature type="region of interest" description="Disordered" evidence="4">
    <location>
        <begin position="47"/>
        <end position="81"/>
    </location>
</feature>
<evidence type="ECO:0000313" key="7">
    <source>
        <dbReference type="EMBL" id="QED29759.1"/>
    </source>
</evidence>
<evidence type="ECO:0000259" key="6">
    <source>
        <dbReference type="PROSITE" id="PS50026"/>
    </source>
</evidence>
<feature type="domain" description="EGF-like" evidence="6">
    <location>
        <begin position="304"/>
        <end position="342"/>
    </location>
</feature>
<dbReference type="InterPro" id="IPR018097">
    <property type="entry name" value="EGF_Ca-bd_CS"/>
</dbReference>
<feature type="chain" id="PRO_5022849404" description="EGF-like domain-containing protein" evidence="5">
    <location>
        <begin position="23"/>
        <end position="561"/>
    </location>
</feature>
<keyword evidence="8" id="KW-1185">Reference proteome</keyword>
<protein>
    <recommendedName>
        <fullName evidence="6">EGF-like domain-containing protein</fullName>
    </recommendedName>
</protein>
<gene>
    <name evidence="7" type="ORF">FRD01_21495</name>
</gene>
<evidence type="ECO:0000256" key="1">
    <source>
        <dbReference type="ARBA" id="ARBA00022536"/>
    </source>
</evidence>
<accession>A0A5B8Y244</accession>
<dbReference type="RefSeq" id="WP_146962992.1">
    <property type="nucleotide sequence ID" value="NZ_CP042467.1"/>
</dbReference>
<dbReference type="InterPro" id="IPR000742">
    <property type="entry name" value="EGF"/>
</dbReference>
<dbReference type="Gene3D" id="2.10.25.10">
    <property type="entry name" value="Laminin"/>
    <property type="match status" value="1"/>
</dbReference>
<dbReference type="SMART" id="SM00179">
    <property type="entry name" value="EGF_CA"/>
    <property type="match status" value="1"/>
</dbReference>
<sequence>MKRVLYLLATITLGACSFDTPAGITCDSEGEVVNGRICQDGLWIRTDEPDMATDGDVTTDQDVPDQEIPDQGQPDQSEDMPDLCVPETQEELCGRLEFNCGETTAENNCGETVPIDCGTCDDPLVCGINSPNVCGCSGTDEAALCATAGAECGMIEVMDPNCGVMRMISCGPCEDPESCGAAGQNNQCACVSESQEEFCTRLGAACGSVTAMDNCNIQRTYNCGDCTDPTTCGGGGTPNQCGCSEATICDELGYECGTRDISLLCPNLTNDVACGSCGANGNCDAGNLCVCDTGYTFQNDSCQDINECSTNNGGCDANATCANTDGSFMCSCNAGFTGDGFTCNPTAPTITQTVEGSSALNDSVTTGSMTNNSDPALFLAFISIATDSREVTGVQGLGLTWSQVGEICSRHDQQTLALWSARGVAQTGTVTANLSDDPFASTITVVRVDGGDQTPGSAGVILRNQNGTNCGGGNNPESTYSFDVTSPDANALAVSVTSSLGVSHTPGSGWTAHSDVTSFSSRSSAQAVMTRTTDASGTTTVSGSFGRSTLWANITVLVPRP</sequence>
<keyword evidence="3" id="KW-1015">Disulfide bond</keyword>
<organism evidence="7 8">
    <name type="scientific">Microvenator marinus</name>
    <dbReference type="NCBI Taxonomy" id="2600177"/>
    <lineage>
        <taxon>Bacteria</taxon>
        <taxon>Deltaproteobacteria</taxon>
        <taxon>Bradymonadales</taxon>
        <taxon>Microvenatoraceae</taxon>
        <taxon>Microvenator</taxon>
    </lineage>
</organism>
<dbReference type="InterPro" id="IPR024731">
    <property type="entry name" value="NELL2-like_EGF"/>
</dbReference>
<dbReference type="Pfam" id="PF12947">
    <property type="entry name" value="EGF_3"/>
    <property type="match status" value="1"/>
</dbReference>
<evidence type="ECO:0000313" key="8">
    <source>
        <dbReference type="Proteomes" id="UP000321595"/>
    </source>
</evidence>
<dbReference type="CDD" id="cd00054">
    <property type="entry name" value="EGF_CA"/>
    <property type="match status" value="1"/>
</dbReference>
<dbReference type="Proteomes" id="UP000321595">
    <property type="component" value="Chromosome"/>
</dbReference>
<evidence type="ECO:0000256" key="3">
    <source>
        <dbReference type="ARBA" id="ARBA00023157"/>
    </source>
</evidence>
<proteinExistence type="predicted"/>
<dbReference type="SUPFAM" id="SSF57196">
    <property type="entry name" value="EGF/Laminin"/>
    <property type="match status" value="1"/>
</dbReference>
<feature type="signal peptide" evidence="5">
    <location>
        <begin position="1"/>
        <end position="22"/>
    </location>
</feature>
<dbReference type="EMBL" id="CP042467">
    <property type="protein sequence ID" value="QED29759.1"/>
    <property type="molecule type" value="Genomic_DNA"/>
</dbReference>
<reference evidence="7 8" key="1">
    <citation type="submission" date="2019-08" db="EMBL/GenBank/DDBJ databases">
        <authorList>
            <person name="Liang Q."/>
        </authorList>
    </citation>
    <scope>NUCLEOTIDE SEQUENCE [LARGE SCALE GENOMIC DNA]</scope>
    <source>
        <strain evidence="7 8">V1718</strain>
    </source>
</reference>
<keyword evidence="1" id="KW-0245">EGF-like domain</keyword>
<dbReference type="PROSITE" id="PS51257">
    <property type="entry name" value="PROKAR_LIPOPROTEIN"/>
    <property type="match status" value="1"/>
</dbReference>
<name>A0A5B8Y244_9DELT</name>
<dbReference type="OrthoDB" id="5479728at2"/>
<evidence type="ECO:0000256" key="5">
    <source>
        <dbReference type="SAM" id="SignalP"/>
    </source>
</evidence>
<evidence type="ECO:0000256" key="2">
    <source>
        <dbReference type="ARBA" id="ARBA00022729"/>
    </source>
</evidence>
<dbReference type="InterPro" id="IPR001881">
    <property type="entry name" value="EGF-like_Ca-bd_dom"/>
</dbReference>
<dbReference type="GO" id="GO:0005509">
    <property type="term" value="F:calcium ion binding"/>
    <property type="evidence" value="ECO:0007669"/>
    <property type="project" value="InterPro"/>
</dbReference>
<dbReference type="InterPro" id="IPR000152">
    <property type="entry name" value="EGF-type_Asp/Asn_hydroxyl_site"/>
</dbReference>
<feature type="compositionally biased region" description="Acidic residues" evidence="4">
    <location>
        <begin position="49"/>
        <end position="68"/>
    </location>
</feature>
<evidence type="ECO:0000256" key="4">
    <source>
        <dbReference type="SAM" id="MobiDB-lite"/>
    </source>
</evidence>
<dbReference type="SMART" id="SM00181">
    <property type="entry name" value="EGF"/>
    <property type="match status" value="2"/>
</dbReference>
<dbReference type="PROSITE" id="PS00010">
    <property type="entry name" value="ASX_HYDROXYL"/>
    <property type="match status" value="1"/>
</dbReference>
<dbReference type="KEGG" id="bbae:FRD01_21495"/>
<keyword evidence="2 5" id="KW-0732">Signal</keyword>